<evidence type="ECO:0000256" key="2">
    <source>
        <dbReference type="ARBA" id="ARBA00010876"/>
    </source>
</evidence>
<dbReference type="Gene3D" id="3.10.290.10">
    <property type="entry name" value="RNA-binding S4 domain"/>
    <property type="match status" value="1"/>
</dbReference>
<feature type="domain" description="RNA-binding S4" evidence="8">
    <location>
        <begin position="15"/>
        <end position="79"/>
    </location>
</feature>
<dbReference type="AlphaFoldDB" id="A0AA40ISW6"/>
<dbReference type="GO" id="GO:0000455">
    <property type="term" value="P:enzyme-directed rRNA pseudouridine synthesis"/>
    <property type="evidence" value="ECO:0007669"/>
    <property type="project" value="UniProtKB-ARBA"/>
</dbReference>
<dbReference type="RefSeq" id="WP_039220730.1">
    <property type="nucleotide sequence ID" value="NZ_JENW01000119.1"/>
</dbReference>
<dbReference type="PANTHER" id="PTHR21600">
    <property type="entry name" value="MITOCHONDRIAL RNA PSEUDOURIDINE SYNTHASE"/>
    <property type="match status" value="1"/>
</dbReference>
<evidence type="ECO:0000256" key="1">
    <source>
        <dbReference type="ARBA" id="ARBA00000073"/>
    </source>
</evidence>
<evidence type="ECO:0000256" key="5">
    <source>
        <dbReference type="PIRSR" id="PIRSR606225-1"/>
    </source>
</evidence>
<gene>
    <name evidence="9" type="ORF">Z959_01545</name>
</gene>
<dbReference type="SUPFAM" id="SSF55174">
    <property type="entry name" value="Alpha-L RNA-binding motif"/>
    <property type="match status" value="1"/>
</dbReference>
<evidence type="ECO:0000313" key="10">
    <source>
        <dbReference type="Proteomes" id="UP000027770"/>
    </source>
</evidence>
<dbReference type="CDD" id="cd02869">
    <property type="entry name" value="PseudoU_synth_RluA_like"/>
    <property type="match status" value="1"/>
</dbReference>
<dbReference type="GO" id="GO:0120159">
    <property type="term" value="F:rRNA pseudouridine synthase activity"/>
    <property type="evidence" value="ECO:0007669"/>
    <property type="project" value="UniProtKB-ARBA"/>
</dbReference>
<comment type="catalytic activity">
    <reaction evidence="1 7">
        <text>a uridine in RNA = a pseudouridine in RNA</text>
        <dbReference type="Rhea" id="RHEA:48348"/>
        <dbReference type="Rhea" id="RHEA-COMP:12068"/>
        <dbReference type="Rhea" id="RHEA-COMP:12069"/>
        <dbReference type="ChEBI" id="CHEBI:65314"/>
        <dbReference type="ChEBI" id="CHEBI:65315"/>
    </reaction>
</comment>
<protein>
    <recommendedName>
        <fullName evidence="7">Pseudouridine synthase</fullName>
        <ecNumber evidence="7">5.4.99.-</ecNumber>
    </recommendedName>
</protein>
<dbReference type="NCBIfam" id="TIGR00005">
    <property type="entry name" value="rluA_subfam"/>
    <property type="match status" value="1"/>
</dbReference>
<keyword evidence="10" id="KW-1185">Reference proteome</keyword>
<keyword evidence="3 6" id="KW-0694">RNA-binding</keyword>
<organism evidence="9 10">
    <name type="scientific">Clostridium novyi B str. ATCC 27606</name>
    <dbReference type="NCBI Taxonomy" id="1443123"/>
    <lineage>
        <taxon>Bacteria</taxon>
        <taxon>Bacillati</taxon>
        <taxon>Bacillota</taxon>
        <taxon>Clostridia</taxon>
        <taxon>Eubacteriales</taxon>
        <taxon>Clostridiaceae</taxon>
        <taxon>Clostridium</taxon>
    </lineage>
</organism>
<comment type="similarity">
    <text evidence="2 7">Belongs to the pseudouridine synthase RluA family.</text>
</comment>
<dbReference type="FunFam" id="3.30.2350.10:FF:000006">
    <property type="entry name" value="Pseudouridine synthase"/>
    <property type="match status" value="1"/>
</dbReference>
<dbReference type="GO" id="GO:0003723">
    <property type="term" value="F:RNA binding"/>
    <property type="evidence" value="ECO:0007669"/>
    <property type="project" value="UniProtKB-KW"/>
</dbReference>
<dbReference type="Gene3D" id="3.30.2350.10">
    <property type="entry name" value="Pseudouridine synthase"/>
    <property type="match status" value="1"/>
</dbReference>
<comment type="caution">
    <text evidence="9">The sequence shown here is derived from an EMBL/GenBank/DDBJ whole genome shotgun (WGS) entry which is preliminary data.</text>
</comment>
<dbReference type="PROSITE" id="PS50889">
    <property type="entry name" value="S4"/>
    <property type="match status" value="1"/>
</dbReference>
<dbReference type="EMBL" id="JENW01000119">
    <property type="protein sequence ID" value="KEI14344.1"/>
    <property type="molecule type" value="Genomic_DNA"/>
</dbReference>
<accession>A0AA40ISW6</accession>
<dbReference type="PANTHER" id="PTHR21600:SF44">
    <property type="entry name" value="RIBOSOMAL LARGE SUBUNIT PSEUDOURIDINE SYNTHASE D"/>
    <property type="match status" value="1"/>
</dbReference>
<dbReference type="InterPro" id="IPR006225">
    <property type="entry name" value="PsdUridine_synth_RluC/D"/>
</dbReference>
<evidence type="ECO:0000259" key="8">
    <source>
        <dbReference type="SMART" id="SM00363"/>
    </source>
</evidence>
<dbReference type="InterPro" id="IPR036986">
    <property type="entry name" value="S4_RNA-bd_sf"/>
</dbReference>
<dbReference type="Pfam" id="PF00849">
    <property type="entry name" value="PseudoU_synth_2"/>
    <property type="match status" value="1"/>
</dbReference>
<dbReference type="SMART" id="SM00363">
    <property type="entry name" value="S4"/>
    <property type="match status" value="1"/>
</dbReference>
<name>A0AA40ISW6_CLONO</name>
<dbReference type="PROSITE" id="PS01129">
    <property type="entry name" value="PSI_RLU"/>
    <property type="match status" value="1"/>
</dbReference>
<dbReference type="InterPro" id="IPR002942">
    <property type="entry name" value="S4_RNA-bd"/>
</dbReference>
<evidence type="ECO:0000313" key="9">
    <source>
        <dbReference type="EMBL" id="KEI14344.1"/>
    </source>
</evidence>
<dbReference type="InterPro" id="IPR006145">
    <property type="entry name" value="PsdUridine_synth_RsuA/RluA"/>
</dbReference>
<sequence>MCTKEFIIHENLVNCRLDVFISNSLEGKSRSYIQKLIQEGHVKVNGKDKKSNYKLKLHDSVIVNNIENESQKINPENIDLDILYEDKDIIVINKPQGMVVHPATSNYSGTLVNGLLYHCDTLSTLNEDTRPGIVHRIDKDTSGVLVVAKNNKAHEVLAEQLKEHSMKREYIALVEGILKEDNGFIDKPLGRNPKDRIKMAVVQEGKNAITHYEVLKRFKKNTLVKCILETGRTHQIRVHMSYIGHPLVGDPMYGFKKQRFKLKGQMLHAKKLGFIHPTTQEYIEFQSDLPKYYKEVLLKLHKEGDNC</sequence>
<dbReference type="Pfam" id="PF01479">
    <property type="entry name" value="S4"/>
    <property type="match status" value="1"/>
</dbReference>
<dbReference type="EC" id="5.4.99.-" evidence="7"/>
<evidence type="ECO:0000256" key="7">
    <source>
        <dbReference type="RuleBase" id="RU362028"/>
    </source>
</evidence>
<evidence type="ECO:0000256" key="3">
    <source>
        <dbReference type="ARBA" id="ARBA00022884"/>
    </source>
</evidence>
<dbReference type="SUPFAM" id="SSF55120">
    <property type="entry name" value="Pseudouridine synthase"/>
    <property type="match status" value="1"/>
</dbReference>
<reference evidence="9 10" key="1">
    <citation type="submission" date="2014-02" db="EMBL/GenBank/DDBJ databases">
        <title>Plasmidome dynamics in the species complex Clostridium novyi sensu lato converts strains of independent lineages into distinctly different pathogens.</title>
        <authorList>
            <person name="Skarin H."/>
            <person name="Segerman B."/>
        </authorList>
    </citation>
    <scope>NUCLEOTIDE SEQUENCE [LARGE SCALE GENOMIC DNA]</scope>
    <source>
        <strain evidence="9 10">ATCC 27606</strain>
    </source>
</reference>
<dbReference type="InterPro" id="IPR020103">
    <property type="entry name" value="PsdUridine_synth_cat_dom_sf"/>
</dbReference>
<dbReference type="InterPro" id="IPR006224">
    <property type="entry name" value="PsdUridine_synth_RluA-like_CS"/>
</dbReference>
<dbReference type="CDD" id="cd00165">
    <property type="entry name" value="S4"/>
    <property type="match status" value="1"/>
</dbReference>
<keyword evidence="4 7" id="KW-0413">Isomerase</keyword>
<feature type="active site" evidence="5">
    <location>
        <position position="138"/>
    </location>
</feature>
<evidence type="ECO:0000256" key="4">
    <source>
        <dbReference type="ARBA" id="ARBA00023235"/>
    </source>
</evidence>
<dbReference type="InterPro" id="IPR050188">
    <property type="entry name" value="RluA_PseudoU_synthase"/>
</dbReference>
<dbReference type="Proteomes" id="UP000027770">
    <property type="component" value="Unassembled WGS sequence"/>
</dbReference>
<proteinExistence type="inferred from homology"/>
<evidence type="ECO:0000256" key="6">
    <source>
        <dbReference type="PROSITE-ProRule" id="PRU00182"/>
    </source>
</evidence>
<comment type="function">
    <text evidence="7">Responsible for synthesis of pseudouridine from uracil.</text>
</comment>